<dbReference type="AlphaFoldDB" id="A0A1G2JS74"/>
<evidence type="ECO:0008006" key="5">
    <source>
        <dbReference type="Google" id="ProtNLM"/>
    </source>
</evidence>
<dbReference type="Pfam" id="PF13439">
    <property type="entry name" value="Glyco_transf_4"/>
    <property type="match status" value="1"/>
</dbReference>
<dbReference type="EMBL" id="MHPU01000008">
    <property type="protein sequence ID" value="OGZ89281.1"/>
    <property type="molecule type" value="Genomic_DNA"/>
</dbReference>
<reference evidence="3 4" key="1">
    <citation type="journal article" date="2016" name="Nat. Commun.">
        <title>Thousands of microbial genomes shed light on interconnected biogeochemical processes in an aquifer system.</title>
        <authorList>
            <person name="Anantharaman K."/>
            <person name="Brown C.T."/>
            <person name="Hug L.A."/>
            <person name="Sharon I."/>
            <person name="Castelle C.J."/>
            <person name="Probst A.J."/>
            <person name="Thomas B.C."/>
            <person name="Singh A."/>
            <person name="Wilkins M.J."/>
            <person name="Karaoz U."/>
            <person name="Brodie E.L."/>
            <person name="Williams K.H."/>
            <person name="Hubbard S.S."/>
            <person name="Banfield J.F."/>
        </authorList>
    </citation>
    <scope>NUCLEOTIDE SEQUENCE [LARGE SCALE GENOMIC DNA]</scope>
</reference>
<organism evidence="3 4">
    <name type="scientific">Candidatus Staskawiczbacteria bacterium RIFOXYD1_FULL_32_13</name>
    <dbReference type="NCBI Taxonomy" id="1802234"/>
    <lineage>
        <taxon>Bacteria</taxon>
        <taxon>Candidatus Staskawicziibacteriota</taxon>
    </lineage>
</organism>
<sequence length="363" mass="41026">MKKSLIFFIPTLEIGGAEKNAVNILSGIDRKKYKIRLLLCKKQGDFLNNLPSDITISELGSLSSFLVFIRLINFFKKEKPDLFVSNLLRFNIISILAKIISGSRSKIIIIEHTSLSQFSIYFFLTWVIYFLYKKADLIITVSIGIADELKNIYKFGHKIRTIYNPIDIKKINTLSQKYLTNSIFNQKPVIVAVGRLVKAKDYPTLLMAFKIVFRKMQASLVILGEGSEEENLKNLVKKLEISDNVHFLGFKENPYNYMANSSVFVNSSIREGFGNVIVEAMACGVPVVATNCRSGPGEIIQDGVSGLLVEPRNSVELAEAILKILKNQDFALRLALGGQERVKYFSAENSIKNYEKVFNEQLR</sequence>
<gene>
    <name evidence="3" type="ORF">A2561_02515</name>
</gene>
<protein>
    <recommendedName>
        <fullName evidence="5">Glycosyl transferase family 1 domain-containing protein</fullName>
    </recommendedName>
</protein>
<dbReference type="Proteomes" id="UP000178935">
    <property type="component" value="Unassembled WGS sequence"/>
</dbReference>
<dbReference type="Gene3D" id="3.40.50.2000">
    <property type="entry name" value="Glycogen Phosphorylase B"/>
    <property type="match status" value="2"/>
</dbReference>
<dbReference type="SUPFAM" id="SSF53756">
    <property type="entry name" value="UDP-Glycosyltransferase/glycogen phosphorylase"/>
    <property type="match status" value="1"/>
</dbReference>
<dbReference type="InterPro" id="IPR001296">
    <property type="entry name" value="Glyco_trans_1"/>
</dbReference>
<feature type="domain" description="Glycosyltransferase subfamily 4-like N-terminal" evidence="2">
    <location>
        <begin position="14"/>
        <end position="169"/>
    </location>
</feature>
<dbReference type="GO" id="GO:0016757">
    <property type="term" value="F:glycosyltransferase activity"/>
    <property type="evidence" value="ECO:0007669"/>
    <property type="project" value="InterPro"/>
</dbReference>
<comment type="caution">
    <text evidence="3">The sequence shown here is derived from an EMBL/GenBank/DDBJ whole genome shotgun (WGS) entry which is preliminary data.</text>
</comment>
<evidence type="ECO:0000313" key="3">
    <source>
        <dbReference type="EMBL" id="OGZ89281.1"/>
    </source>
</evidence>
<proteinExistence type="predicted"/>
<dbReference type="InterPro" id="IPR028098">
    <property type="entry name" value="Glyco_trans_4-like_N"/>
</dbReference>
<feature type="domain" description="Glycosyl transferase family 1" evidence="1">
    <location>
        <begin position="183"/>
        <end position="335"/>
    </location>
</feature>
<dbReference type="CDD" id="cd03811">
    <property type="entry name" value="GT4_GT28_WabH-like"/>
    <property type="match status" value="1"/>
</dbReference>
<dbReference type="Pfam" id="PF00534">
    <property type="entry name" value="Glycos_transf_1"/>
    <property type="match status" value="1"/>
</dbReference>
<evidence type="ECO:0000313" key="4">
    <source>
        <dbReference type="Proteomes" id="UP000178935"/>
    </source>
</evidence>
<dbReference type="PANTHER" id="PTHR12526:SF630">
    <property type="entry name" value="GLYCOSYLTRANSFERASE"/>
    <property type="match status" value="1"/>
</dbReference>
<evidence type="ECO:0000259" key="2">
    <source>
        <dbReference type="Pfam" id="PF13439"/>
    </source>
</evidence>
<evidence type="ECO:0000259" key="1">
    <source>
        <dbReference type="Pfam" id="PF00534"/>
    </source>
</evidence>
<dbReference type="PANTHER" id="PTHR12526">
    <property type="entry name" value="GLYCOSYLTRANSFERASE"/>
    <property type="match status" value="1"/>
</dbReference>
<name>A0A1G2JS74_9BACT</name>
<accession>A0A1G2JS74</accession>